<keyword evidence="5" id="KW-1185">Reference proteome</keyword>
<dbReference type="Pfam" id="PF16116">
    <property type="entry name" value="DUF4832"/>
    <property type="match status" value="1"/>
</dbReference>
<evidence type="ECO:0000259" key="2">
    <source>
        <dbReference type="Pfam" id="PF16116"/>
    </source>
</evidence>
<evidence type="ECO:0000313" key="4">
    <source>
        <dbReference type="EMBL" id="MCC2222446.1"/>
    </source>
</evidence>
<keyword evidence="1" id="KW-0812">Transmembrane</keyword>
<dbReference type="EMBL" id="JAJEQN010000036">
    <property type="protein sequence ID" value="MCC2222446.1"/>
    <property type="molecule type" value="Genomic_DNA"/>
</dbReference>
<keyword evidence="1" id="KW-0472">Membrane</keyword>
<feature type="transmembrane region" description="Helical" evidence="1">
    <location>
        <begin position="12"/>
        <end position="31"/>
    </location>
</feature>
<dbReference type="AlphaFoldDB" id="A0AAE3JCZ2"/>
<feature type="domain" description="DUF4874" evidence="3">
    <location>
        <begin position="54"/>
        <end position="217"/>
    </location>
</feature>
<keyword evidence="1" id="KW-1133">Transmembrane helix</keyword>
<gene>
    <name evidence="4" type="ORF">LKD48_12525</name>
</gene>
<dbReference type="InterPro" id="IPR032379">
    <property type="entry name" value="DUF4874"/>
</dbReference>
<protein>
    <submittedName>
        <fullName evidence="4">DUF4832 domain-containing protein</fullName>
    </submittedName>
</protein>
<evidence type="ECO:0000259" key="3">
    <source>
        <dbReference type="Pfam" id="PF16173"/>
    </source>
</evidence>
<accession>A0AAE3JCZ2</accession>
<comment type="caution">
    <text evidence="4">The sequence shown here is derived from an EMBL/GenBank/DDBJ whole genome shotgun (WGS) entry which is preliminary data.</text>
</comment>
<dbReference type="Proteomes" id="UP001198200">
    <property type="component" value="Unassembled WGS sequence"/>
</dbReference>
<reference evidence="4 5" key="1">
    <citation type="submission" date="2021-10" db="EMBL/GenBank/DDBJ databases">
        <title>Anaerobic single-cell dispensing facilitates the cultivation of human gut bacteria.</title>
        <authorList>
            <person name="Afrizal A."/>
        </authorList>
    </citation>
    <scope>NUCLEOTIDE SEQUENCE [LARGE SCALE GENOMIC DNA]</scope>
    <source>
        <strain evidence="4 5">CLA-AA-H224</strain>
    </source>
</reference>
<dbReference type="InterPro" id="IPR032267">
    <property type="entry name" value="DUF4832"/>
</dbReference>
<feature type="domain" description="DUF4832" evidence="2">
    <location>
        <begin position="246"/>
        <end position="464"/>
    </location>
</feature>
<evidence type="ECO:0000256" key="1">
    <source>
        <dbReference type="SAM" id="Phobius"/>
    </source>
</evidence>
<dbReference type="RefSeq" id="WP_308732155.1">
    <property type="nucleotide sequence ID" value="NZ_JAJEQN010000036.1"/>
</dbReference>
<evidence type="ECO:0000313" key="5">
    <source>
        <dbReference type="Proteomes" id="UP001198200"/>
    </source>
</evidence>
<organism evidence="4 5">
    <name type="scientific">Anthropogastromicrobium aceti</name>
    <dbReference type="NCBI Taxonomy" id="2981768"/>
    <lineage>
        <taxon>Bacteria</taxon>
        <taxon>Bacillati</taxon>
        <taxon>Bacillota</taxon>
        <taxon>Clostridia</taxon>
        <taxon>Lachnospirales</taxon>
        <taxon>Lachnospiraceae</taxon>
        <taxon>Anthropogastromicrobium</taxon>
    </lineage>
</organism>
<proteinExistence type="predicted"/>
<dbReference type="Pfam" id="PF16173">
    <property type="entry name" value="DUF4874"/>
    <property type="match status" value="1"/>
</dbReference>
<sequence>MKQKHSHRLCSVIVSIIVVLIVLIAVSLFWVNSHLCFVDYTPYSYSESGDTIKNPYVGLYSIRGYMLAEDATFSLPEANAAIDSNSSSFELSLIEINLKNYGNCDLSDNALSQIDSILSAWTKTGSQLILRFLYDWDGQNLESEPNELSQILIHMEQVGPIVNKYASSVYILQGIFVGNWGEMNNTTHMGNGEMETLIQKLDDVIDPSIFLSVRTPAQWRTIVGEYHDTKLPHCPQPNLLSSLASRLGLYNDGMLGSANDTGTYGDKAAADLDTNYSDAWTREDELAFQNDLCRYVPNGGEVIIDNVYNDFDNAVKDLSQMHVSYLNSDYDSTVLNKWKETIVNGTDDVWNGMSGYDYIERHLGYRYVLDSSSLKFHPLFDDTGMLTVTIRNVGFSNCYRPLEASVYVVSDLTGDCVAKVPIDTDPRLWNSGESSSFTVPIDVRSLNNRENNTYTLYLKCSDTTLNRTILFANTQTPTEYGYEVGNIGVSRGGWTFDLR</sequence>
<name>A0AAE3JCZ2_9FIRM</name>